<gene>
    <name evidence="1" type="ORF">HMPREF9136_0841</name>
</gene>
<dbReference type="AlphaFoldDB" id="F9D1W3"/>
<proteinExistence type="predicted"/>
<dbReference type="Proteomes" id="UP000007820">
    <property type="component" value="Unassembled WGS sequence"/>
</dbReference>
<dbReference type="EMBL" id="AFPW01000011">
    <property type="protein sequence ID" value="EGQ15979.1"/>
    <property type="molecule type" value="Genomic_DNA"/>
</dbReference>
<name>F9D1W3_PREDD</name>
<evidence type="ECO:0000313" key="2">
    <source>
        <dbReference type="Proteomes" id="UP000007820"/>
    </source>
</evidence>
<comment type="caution">
    <text evidence="1">The sequence shown here is derived from an EMBL/GenBank/DDBJ whole genome shotgun (WGS) entry which is preliminary data.</text>
</comment>
<evidence type="ECO:0000313" key="1">
    <source>
        <dbReference type="EMBL" id="EGQ15979.1"/>
    </source>
</evidence>
<organism evidence="1 2">
    <name type="scientific">Prevotella dentalis (strain ATCC 49559 / DSM 3688 / JCM 13448 / NCTC 12043 / ES 2772)</name>
    <name type="common">Mitsuokella dentalis</name>
    <dbReference type="NCBI Taxonomy" id="908937"/>
    <lineage>
        <taxon>Bacteria</taxon>
        <taxon>Pseudomonadati</taxon>
        <taxon>Bacteroidota</taxon>
        <taxon>Bacteroidia</taxon>
        <taxon>Bacteroidales</taxon>
        <taxon>Prevotellaceae</taxon>
        <taxon>Prevotella</taxon>
    </lineage>
</organism>
<reference evidence="1 2" key="1">
    <citation type="submission" date="2011-04" db="EMBL/GenBank/DDBJ databases">
        <authorList>
            <person name="Muzny D."/>
            <person name="Qin X."/>
            <person name="Deng J."/>
            <person name="Jiang H."/>
            <person name="Liu Y."/>
            <person name="Qu J."/>
            <person name="Song X.-Z."/>
            <person name="Zhang L."/>
            <person name="Thornton R."/>
            <person name="Coyle M."/>
            <person name="Francisco L."/>
            <person name="Jackson L."/>
            <person name="Javaid M."/>
            <person name="Korchina V."/>
            <person name="Kovar C."/>
            <person name="Mata R."/>
            <person name="Mathew T."/>
            <person name="Ngo R."/>
            <person name="Nguyen L."/>
            <person name="Nguyen N."/>
            <person name="Okwuonu G."/>
            <person name="Ongeri F."/>
            <person name="Pham C."/>
            <person name="Simmons D."/>
            <person name="Wilczek-Boney K."/>
            <person name="Hale W."/>
            <person name="Jakkamsetti A."/>
            <person name="Pham P."/>
            <person name="Ruth R."/>
            <person name="San Lucas F."/>
            <person name="Warren J."/>
            <person name="Zhang J."/>
            <person name="Zhao Z."/>
            <person name="Zhou C."/>
            <person name="Zhu D."/>
            <person name="Lee S."/>
            <person name="Bess C."/>
            <person name="Blankenburg K."/>
            <person name="Forbes L."/>
            <person name="Fu Q."/>
            <person name="Gubbala S."/>
            <person name="Hirani K."/>
            <person name="Jayaseelan J.C."/>
            <person name="Lara F."/>
            <person name="Munidasa M."/>
            <person name="Palculict T."/>
            <person name="Patil S."/>
            <person name="Pu L.-L."/>
            <person name="Saada N."/>
            <person name="Tang L."/>
            <person name="Weissenberger G."/>
            <person name="Zhu Y."/>
            <person name="Hemphill L."/>
            <person name="Shang Y."/>
            <person name="Youmans B."/>
            <person name="Ayvaz T."/>
            <person name="Ross M."/>
            <person name="Santibanez J."/>
            <person name="Aqrawi P."/>
            <person name="Gross S."/>
            <person name="Joshi V."/>
            <person name="Fowler G."/>
            <person name="Nazareth L."/>
            <person name="Reid J."/>
            <person name="Worley K."/>
            <person name="Petrosino J."/>
            <person name="Highlander S."/>
            <person name="Gibbs R."/>
        </authorList>
    </citation>
    <scope>NUCLEOTIDE SEQUENCE [LARGE SCALE GENOMIC DNA]</scope>
    <source>
        <strain evidence="1 2">DSM 3688</strain>
    </source>
</reference>
<accession>F9D1W3</accession>
<protein>
    <submittedName>
        <fullName evidence="1">Uncharacterized protein</fullName>
    </submittedName>
</protein>
<sequence length="49" mass="5604">MSLSFERDAVCNVLAPVRVRSCWQRQLGTTDNNIYAVAQRCLLLFVVVF</sequence>